<dbReference type="CDD" id="cd00610">
    <property type="entry name" value="OAT_like"/>
    <property type="match status" value="1"/>
</dbReference>
<dbReference type="GO" id="GO:0008483">
    <property type="term" value="F:transaminase activity"/>
    <property type="evidence" value="ECO:0007669"/>
    <property type="project" value="UniProtKB-KW"/>
</dbReference>
<dbReference type="PANTHER" id="PTHR45688:SF13">
    <property type="entry name" value="ALANINE--GLYOXYLATE AMINOTRANSFERASE 2-LIKE"/>
    <property type="match status" value="1"/>
</dbReference>
<dbReference type="InterPro" id="IPR015424">
    <property type="entry name" value="PyrdxlP-dep_Trfase"/>
</dbReference>
<dbReference type="Gene3D" id="3.40.640.10">
    <property type="entry name" value="Type I PLP-dependent aspartate aminotransferase-like (Major domain)"/>
    <property type="match status" value="1"/>
</dbReference>
<evidence type="ECO:0000313" key="4">
    <source>
        <dbReference type="EMBL" id="MBB2995743.1"/>
    </source>
</evidence>
<comment type="similarity">
    <text evidence="1">Belongs to the class-III pyridoxal-phosphate-dependent aminotransferase family.</text>
</comment>
<dbReference type="PROSITE" id="PS00600">
    <property type="entry name" value="AA_TRANSFER_CLASS_3"/>
    <property type="match status" value="1"/>
</dbReference>
<keyword evidence="4" id="KW-0808">Transferase</keyword>
<evidence type="ECO:0000256" key="1">
    <source>
        <dbReference type="ARBA" id="ARBA00008954"/>
    </source>
</evidence>
<dbReference type="Gene3D" id="3.90.1200.10">
    <property type="match status" value="1"/>
</dbReference>
<comment type="caution">
    <text evidence="4">The sequence shown here is derived from an EMBL/GenBank/DDBJ whole genome shotgun (WGS) entry which is preliminary data.</text>
</comment>
<name>A0A839QJG5_9MICC</name>
<dbReference type="InterPro" id="IPR049704">
    <property type="entry name" value="Aminotrans_3_PPA_site"/>
</dbReference>
<dbReference type="RefSeq" id="WP_183510942.1">
    <property type="nucleotide sequence ID" value="NZ_BAABGK010000097.1"/>
</dbReference>
<dbReference type="AlphaFoldDB" id="A0A839QJG5"/>
<keyword evidence="5" id="KW-1185">Reference proteome</keyword>
<organism evidence="4 5">
    <name type="scientific">Paeniglutamicibacter cryotolerans</name>
    <dbReference type="NCBI Taxonomy" id="670079"/>
    <lineage>
        <taxon>Bacteria</taxon>
        <taxon>Bacillati</taxon>
        <taxon>Actinomycetota</taxon>
        <taxon>Actinomycetes</taxon>
        <taxon>Micrococcales</taxon>
        <taxon>Micrococcaceae</taxon>
        <taxon>Paeniglutamicibacter</taxon>
    </lineage>
</organism>
<evidence type="ECO:0000256" key="2">
    <source>
        <dbReference type="ARBA" id="ARBA00022898"/>
    </source>
</evidence>
<dbReference type="Pfam" id="PF01636">
    <property type="entry name" value="APH"/>
    <property type="match status" value="1"/>
</dbReference>
<proteinExistence type="inferred from homology"/>
<dbReference type="SUPFAM" id="SSF56112">
    <property type="entry name" value="Protein kinase-like (PK-like)"/>
    <property type="match status" value="1"/>
</dbReference>
<gene>
    <name evidence="4" type="ORF">E9229_001934</name>
</gene>
<dbReference type="Pfam" id="PF00202">
    <property type="entry name" value="Aminotran_3"/>
    <property type="match status" value="1"/>
</dbReference>
<keyword evidence="4" id="KW-0032">Aminotransferase</keyword>
<evidence type="ECO:0000313" key="5">
    <source>
        <dbReference type="Proteomes" id="UP000523000"/>
    </source>
</evidence>
<protein>
    <submittedName>
        <fullName evidence="4">4-aminobutyrate aminotransferase-like enzyme/Ser/Thr protein kinase RdoA (MazF antagonist)</fullName>
    </submittedName>
</protein>
<dbReference type="InterPro" id="IPR011009">
    <property type="entry name" value="Kinase-like_dom_sf"/>
</dbReference>
<dbReference type="InterPro" id="IPR015422">
    <property type="entry name" value="PyrdxlP-dep_Trfase_small"/>
</dbReference>
<accession>A0A839QJG5</accession>
<dbReference type="SUPFAM" id="SSF53383">
    <property type="entry name" value="PLP-dependent transferases"/>
    <property type="match status" value="1"/>
</dbReference>
<dbReference type="Gene3D" id="3.90.1150.10">
    <property type="entry name" value="Aspartate Aminotransferase, domain 1"/>
    <property type="match status" value="1"/>
</dbReference>
<dbReference type="InterPro" id="IPR005814">
    <property type="entry name" value="Aminotrans_3"/>
</dbReference>
<dbReference type="GO" id="GO:0016301">
    <property type="term" value="F:kinase activity"/>
    <property type="evidence" value="ECO:0007669"/>
    <property type="project" value="UniProtKB-KW"/>
</dbReference>
<dbReference type="GO" id="GO:0030170">
    <property type="term" value="F:pyridoxal phosphate binding"/>
    <property type="evidence" value="ECO:0007669"/>
    <property type="project" value="InterPro"/>
</dbReference>
<dbReference type="PANTHER" id="PTHR45688">
    <property type="match status" value="1"/>
</dbReference>
<dbReference type="InterPro" id="IPR002575">
    <property type="entry name" value="Aminoglycoside_PTrfase"/>
</dbReference>
<feature type="domain" description="Aminoglycoside phosphotransferase" evidence="3">
    <location>
        <begin position="41"/>
        <end position="285"/>
    </location>
</feature>
<dbReference type="EMBL" id="JACHVS010000001">
    <property type="protein sequence ID" value="MBB2995743.1"/>
    <property type="molecule type" value="Genomic_DNA"/>
</dbReference>
<dbReference type="Proteomes" id="UP000523000">
    <property type="component" value="Unassembled WGS sequence"/>
</dbReference>
<dbReference type="InterPro" id="IPR015421">
    <property type="entry name" value="PyrdxlP-dep_Trfase_major"/>
</dbReference>
<reference evidence="4 5" key="1">
    <citation type="submission" date="2020-08" db="EMBL/GenBank/DDBJ databases">
        <title>Sequencing the genomes of 1000 actinobacteria strains.</title>
        <authorList>
            <person name="Klenk H.-P."/>
        </authorList>
    </citation>
    <scope>NUCLEOTIDE SEQUENCE [LARGE SCALE GENOMIC DNA]</scope>
    <source>
        <strain evidence="4 5">DSM 22826</strain>
    </source>
</reference>
<keyword evidence="4" id="KW-0418">Kinase</keyword>
<evidence type="ECO:0000259" key="3">
    <source>
        <dbReference type="Pfam" id="PF01636"/>
    </source>
</evidence>
<keyword evidence="2" id="KW-0663">Pyridoxal phosphate</keyword>
<sequence length="775" mass="82262">MDTTTDLRSITLAEAEVLIRAALPAYGIEAATAELELLKHRENFVYRLIVPGARDVVVRLHRPGLRSDAQIGVEMDFLAAAAQRGISVPEVIAATDGRLFICAVDPVGRGCQIDLQEWIDGSAQMGSIDEGLAGTSALEPEAFLELGVALARLHELAVELGPVAGASRGAWDAEGLTGEAPLWGDPLLLPGLDADGRILLGEALAKAGAELCAYGTGADRFGAIHADATPENVLVSDTGLRVIDFDDFGPGFFLFDLVTALFWYQPHPRYPEYEAALFSGYRSVRRLGVEHLELWPALRLARGASYLGWAAARDGQDDAGFITENVLPLVLRLAANYPKGPTVESSSTKELLARRYASIGKHSPLFYSEPLSLASAQGVWITATDGTRYLDGYNNVPHVGHANPTVVEAARAQGLTLNLHSRYLNEPMVAYAEKLLATFDAPLDKVFFTNSGSESNELALRIARQHTGDRGVLISDFSYHGNTTSLAEITTGLTAREEFADYARTIHIPDLEHAGGLDEEALTAAALAQVDEAIASLADAGYGLSCVLLDPLFSTEGLNKVPRGYVTGLADRVHAAGGLVISDEVQSGFGRTGHSMWGFGLFGINPDLVTLGKPMGNGHPMGAVVTTSALLDEFGEHNMFFNTFGGNPVSAAVGMAVLQVMEEQDLVENSRLLGLRVRDALRPVAAASMIAGPVKGTGLFFGVEIINADGTPWAAGAKAVIEHMKANMVLVSRIGPNDNVLKMRPPMVINAGQVDLLVAAFAAALDAVEATVPGG</sequence>